<name>A0A7C9EU30_OPUST</name>
<proteinExistence type="predicted"/>
<evidence type="ECO:0008006" key="2">
    <source>
        <dbReference type="Google" id="ProtNLM"/>
    </source>
</evidence>
<evidence type="ECO:0000313" key="1">
    <source>
        <dbReference type="EMBL" id="MBA4667969.1"/>
    </source>
</evidence>
<dbReference type="AlphaFoldDB" id="A0A7C9EU30"/>
<sequence length="169" mass="19443">MMVKVKKNADYFTLLPHPGSRCGFISSQEKHANMRLSVETNGQLLFTEMHTKAIHGWVLIDIVKWLWEKIYVVDLDRFEFRSFLCFGDPFMYDYEPHFLGIQNGELVLHWPQRGVYLYNLQLKIVRRIRGSQLRKDSSATSVYALSCAKTLASLSDLKGPSTISGCCEC</sequence>
<accession>A0A7C9EU30</accession>
<reference evidence="1" key="2">
    <citation type="submission" date="2020-07" db="EMBL/GenBank/DDBJ databases">
        <authorList>
            <person name="Vera ALvarez R."/>
            <person name="Arias-Moreno D.M."/>
            <person name="Jimenez-Jacinto V."/>
            <person name="Jimenez-Bremont J.F."/>
            <person name="Swaminathan K."/>
            <person name="Moose S.P."/>
            <person name="Guerrero-Gonzalez M.L."/>
            <person name="Marino-Ramirez L."/>
            <person name="Landsman D."/>
            <person name="Rodriguez-Kessler M."/>
            <person name="Delgado-Sanchez P."/>
        </authorList>
    </citation>
    <scope>NUCLEOTIDE SEQUENCE</scope>
    <source>
        <tissue evidence="1">Cladode</tissue>
    </source>
</reference>
<organism evidence="1">
    <name type="scientific">Opuntia streptacantha</name>
    <name type="common">Prickly pear cactus</name>
    <name type="synonym">Opuntia cardona</name>
    <dbReference type="NCBI Taxonomy" id="393608"/>
    <lineage>
        <taxon>Eukaryota</taxon>
        <taxon>Viridiplantae</taxon>
        <taxon>Streptophyta</taxon>
        <taxon>Embryophyta</taxon>
        <taxon>Tracheophyta</taxon>
        <taxon>Spermatophyta</taxon>
        <taxon>Magnoliopsida</taxon>
        <taxon>eudicotyledons</taxon>
        <taxon>Gunneridae</taxon>
        <taxon>Pentapetalae</taxon>
        <taxon>Caryophyllales</taxon>
        <taxon>Cactineae</taxon>
        <taxon>Cactaceae</taxon>
        <taxon>Opuntioideae</taxon>
        <taxon>Opuntia</taxon>
    </lineage>
</organism>
<dbReference type="EMBL" id="GISG01237587">
    <property type="protein sequence ID" value="MBA4667969.1"/>
    <property type="molecule type" value="Transcribed_RNA"/>
</dbReference>
<protein>
    <recommendedName>
        <fullName evidence="2">F-box associated domain-containing protein</fullName>
    </recommendedName>
</protein>
<reference evidence="1" key="1">
    <citation type="journal article" date="2013" name="J. Plant Res.">
        <title>Effect of fungi and light on seed germination of three Opuntia species from semiarid lands of central Mexico.</title>
        <authorList>
            <person name="Delgado-Sanchez P."/>
            <person name="Jimenez-Bremont J.F."/>
            <person name="Guerrero-Gonzalez Mde L."/>
            <person name="Flores J."/>
        </authorList>
    </citation>
    <scope>NUCLEOTIDE SEQUENCE</scope>
    <source>
        <tissue evidence="1">Cladode</tissue>
    </source>
</reference>